<name>A0A848CYX1_ANEAE</name>
<evidence type="ECO:0000259" key="1">
    <source>
        <dbReference type="PROSITE" id="PS51819"/>
    </source>
</evidence>
<dbReference type="InterPro" id="IPR025870">
    <property type="entry name" value="Glyoxalase-like_dom"/>
</dbReference>
<dbReference type="AlphaFoldDB" id="A0A848CYX1"/>
<reference evidence="2 3" key="1">
    <citation type="submission" date="2020-04" db="EMBL/GenBank/DDBJ databases">
        <authorList>
            <person name="Hitch T.C.A."/>
            <person name="Wylensek D."/>
            <person name="Clavel T."/>
        </authorList>
    </citation>
    <scope>NUCLEOTIDE SEQUENCE [LARGE SCALE GENOMIC DNA]</scope>
    <source>
        <strain evidence="2 3">WB01_D5_05</strain>
    </source>
</reference>
<protein>
    <submittedName>
        <fullName evidence="2">VOC family protein</fullName>
    </submittedName>
</protein>
<dbReference type="InterPro" id="IPR029068">
    <property type="entry name" value="Glyas_Bleomycin-R_OHBP_Dase"/>
</dbReference>
<organism evidence="2 3">
    <name type="scientific">Aneurinibacillus aneurinilyticus</name>
    <name type="common">Bacillus aneurinolyticus</name>
    <dbReference type="NCBI Taxonomy" id="1391"/>
    <lineage>
        <taxon>Bacteria</taxon>
        <taxon>Bacillati</taxon>
        <taxon>Bacillota</taxon>
        <taxon>Bacilli</taxon>
        <taxon>Bacillales</taxon>
        <taxon>Paenibacillaceae</taxon>
        <taxon>Aneurinibacillus group</taxon>
        <taxon>Aneurinibacillus</taxon>
    </lineage>
</organism>
<accession>A0A848CYX1</accession>
<comment type="caution">
    <text evidence="2">The sequence shown here is derived from an EMBL/GenBank/DDBJ whole genome shotgun (WGS) entry which is preliminary data.</text>
</comment>
<dbReference type="GeneID" id="92838956"/>
<evidence type="ECO:0000313" key="3">
    <source>
        <dbReference type="Proteomes" id="UP000561326"/>
    </source>
</evidence>
<dbReference type="InterPro" id="IPR037523">
    <property type="entry name" value="VOC_core"/>
</dbReference>
<dbReference type="Gene3D" id="3.10.180.10">
    <property type="entry name" value="2,3-Dihydroxybiphenyl 1,2-Dioxygenase, domain 1"/>
    <property type="match status" value="1"/>
</dbReference>
<dbReference type="SUPFAM" id="SSF54593">
    <property type="entry name" value="Glyoxalase/Bleomycin resistance protein/Dihydroxybiphenyl dioxygenase"/>
    <property type="match status" value="1"/>
</dbReference>
<dbReference type="OrthoDB" id="9796521at2"/>
<dbReference type="Pfam" id="PF12681">
    <property type="entry name" value="Glyoxalase_2"/>
    <property type="match status" value="1"/>
</dbReference>
<evidence type="ECO:0000313" key="2">
    <source>
        <dbReference type="EMBL" id="NMF00329.1"/>
    </source>
</evidence>
<feature type="domain" description="VOC" evidence="1">
    <location>
        <begin position="4"/>
        <end position="125"/>
    </location>
</feature>
<proteinExistence type="predicted"/>
<dbReference type="PROSITE" id="PS51819">
    <property type="entry name" value="VOC"/>
    <property type="match status" value="1"/>
</dbReference>
<dbReference type="RefSeq" id="WP_040302321.1">
    <property type="nucleotide sequence ID" value="NZ_CABKST010000126.1"/>
</dbReference>
<dbReference type="InterPro" id="IPR050383">
    <property type="entry name" value="GlyoxalaseI/FosfomycinResist"/>
</dbReference>
<sequence>MKLRMRYNILYVTDLEKSLTFYRDLLGIPIKVQHGTYTELDTGATILALNTRESVRELTNLPVPDKASSSQTFELGFVVEDVIGIVEHLRENGVSVLLEPIIKPWGQTVAYVADPDGHFIELCSSLD</sequence>
<dbReference type="PANTHER" id="PTHR21366:SF22">
    <property type="entry name" value="VOC DOMAIN-CONTAINING PROTEIN"/>
    <property type="match status" value="1"/>
</dbReference>
<dbReference type="CDD" id="cd07264">
    <property type="entry name" value="VOC_like"/>
    <property type="match status" value="1"/>
</dbReference>
<dbReference type="PANTHER" id="PTHR21366">
    <property type="entry name" value="GLYOXALASE FAMILY PROTEIN"/>
    <property type="match status" value="1"/>
</dbReference>
<gene>
    <name evidence="2" type="ORF">HF838_19050</name>
</gene>
<dbReference type="EMBL" id="JABAGO010000043">
    <property type="protein sequence ID" value="NMF00329.1"/>
    <property type="molecule type" value="Genomic_DNA"/>
</dbReference>
<dbReference type="Proteomes" id="UP000561326">
    <property type="component" value="Unassembled WGS sequence"/>
</dbReference>